<gene>
    <name evidence="6" type="ORF">I4J89_40620</name>
</gene>
<keyword evidence="4" id="KW-0804">Transcription</keyword>
<dbReference type="PANTHER" id="PTHR30126">
    <property type="entry name" value="HTH-TYPE TRANSCRIPTIONAL REGULATOR"/>
    <property type="match status" value="1"/>
</dbReference>
<dbReference type="Proteomes" id="UP000598146">
    <property type="component" value="Unassembled WGS sequence"/>
</dbReference>
<evidence type="ECO:0000313" key="6">
    <source>
        <dbReference type="EMBL" id="MBG0567768.1"/>
    </source>
</evidence>
<dbReference type="EMBL" id="JADQTO010000030">
    <property type="protein sequence ID" value="MBG0567768.1"/>
    <property type="molecule type" value="Genomic_DNA"/>
</dbReference>
<dbReference type="InterPro" id="IPR000847">
    <property type="entry name" value="LysR_HTH_N"/>
</dbReference>
<reference evidence="6" key="1">
    <citation type="submission" date="2020-11" db="EMBL/GenBank/DDBJ databases">
        <title>Isolation and identification of active actinomycetes.</title>
        <authorList>
            <person name="Sun X."/>
        </authorList>
    </citation>
    <scope>NUCLEOTIDE SEQUENCE</scope>
    <source>
        <strain evidence="6">NEAU-A11</strain>
    </source>
</reference>
<dbReference type="GO" id="GO:0003700">
    <property type="term" value="F:DNA-binding transcription factor activity"/>
    <property type="evidence" value="ECO:0007669"/>
    <property type="project" value="InterPro"/>
</dbReference>
<name>A0A931CK97_9ACTN</name>
<protein>
    <submittedName>
        <fullName evidence="6">LysR family transcriptional regulator</fullName>
    </submittedName>
</protein>
<dbReference type="AlphaFoldDB" id="A0A931CK97"/>
<dbReference type="Gene3D" id="1.10.10.10">
    <property type="entry name" value="Winged helix-like DNA-binding domain superfamily/Winged helix DNA-binding domain"/>
    <property type="match status" value="1"/>
</dbReference>
<evidence type="ECO:0000256" key="4">
    <source>
        <dbReference type="ARBA" id="ARBA00023163"/>
    </source>
</evidence>
<dbReference type="Pfam" id="PF00126">
    <property type="entry name" value="HTH_1"/>
    <property type="match status" value="1"/>
</dbReference>
<dbReference type="InterPro" id="IPR036388">
    <property type="entry name" value="WH-like_DNA-bd_sf"/>
</dbReference>
<evidence type="ECO:0000259" key="5">
    <source>
        <dbReference type="PROSITE" id="PS50931"/>
    </source>
</evidence>
<dbReference type="GO" id="GO:0000976">
    <property type="term" value="F:transcription cis-regulatory region binding"/>
    <property type="evidence" value="ECO:0007669"/>
    <property type="project" value="TreeGrafter"/>
</dbReference>
<keyword evidence="2" id="KW-0805">Transcription regulation</keyword>
<feature type="domain" description="HTH lysR-type" evidence="5">
    <location>
        <begin position="1"/>
        <end position="58"/>
    </location>
</feature>
<sequence>MNERELRTFVAIVEAGRMDRAATTLGYSQPAVSYQIKCLEQELGTRLFLRHPDGTELTKDGAMVLPAARAVLTLLDGIKEVATRDIRDPVGLRVSG</sequence>
<dbReference type="FunFam" id="1.10.10.10:FF:000001">
    <property type="entry name" value="LysR family transcriptional regulator"/>
    <property type="match status" value="1"/>
</dbReference>
<evidence type="ECO:0000256" key="2">
    <source>
        <dbReference type="ARBA" id="ARBA00023015"/>
    </source>
</evidence>
<comment type="caution">
    <text evidence="6">The sequence shown here is derived from an EMBL/GenBank/DDBJ whole genome shotgun (WGS) entry which is preliminary data.</text>
</comment>
<accession>A0A931CK97</accession>
<dbReference type="PROSITE" id="PS50931">
    <property type="entry name" value="HTH_LYSR"/>
    <property type="match status" value="1"/>
</dbReference>
<evidence type="ECO:0000256" key="1">
    <source>
        <dbReference type="ARBA" id="ARBA00009437"/>
    </source>
</evidence>
<evidence type="ECO:0000256" key="3">
    <source>
        <dbReference type="ARBA" id="ARBA00023125"/>
    </source>
</evidence>
<dbReference type="PANTHER" id="PTHR30126:SF40">
    <property type="entry name" value="HTH-TYPE TRANSCRIPTIONAL REGULATOR GLTR"/>
    <property type="match status" value="1"/>
</dbReference>
<evidence type="ECO:0000313" key="7">
    <source>
        <dbReference type="Proteomes" id="UP000598146"/>
    </source>
</evidence>
<organism evidence="6 7">
    <name type="scientific">Actinoplanes aureus</name>
    <dbReference type="NCBI Taxonomy" id="2792083"/>
    <lineage>
        <taxon>Bacteria</taxon>
        <taxon>Bacillati</taxon>
        <taxon>Actinomycetota</taxon>
        <taxon>Actinomycetes</taxon>
        <taxon>Micromonosporales</taxon>
        <taxon>Micromonosporaceae</taxon>
        <taxon>Actinoplanes</taxon>
    </lineage>
</organism>
<dbReference type="PRINTS" id="PR00039">
    <property type="entry name" value="HTHLYSR"/>
</dbReference>
<dbReference type="SUPFAM" id="SSF46785">
    <property type="entry name" value="Winged helix' DNA-binding domain"/>
    <property type="match status" value="1"/>
</dbReference>
<dbReference type="RefSeq" id="WP_196419543.1">
    <property type="nucleotide sequence ID" value="NZ_JADQTO010000030.1"/>
</dbReference>
<keyword evidence="3" id="KW-0238">DNA-binding</keyword>
<dbReference type="InterPro" id="IPR036390">
    <property type="entry name" value="WH_DNA-bd_sf"/>
</dbReference>
<keyword evidence="7" id="KW-1185">Reference proteome</keyword>
<comment type="similarity">
    <text evidence="1">Belongs to the LysR transcriptional regulatory family.</text>
</comment>
<proteinExistence type="inferred from homology"/>